<sequence precursor="true">MSPNKITLTGLAFATYLFSLILVTTAAYANEITSDEVLSQARKDELNHTVKQDCGSCHGMTLKGGLGPALLPENLEGKSILFLQHTILHGRAGTAMPPWKTLLTEQEAFWISQQLKAGKITDK</sequence>
<dbReference type="AlphaFoldDB" id="A0A099KY13"/>
<evidence type="ECO:0000256" key="3">
    <source>
        <dbReference type="ARBA" id="ARBA00023004"/>
    </source>
</evidence>
<keyword evidence="4" id="KW-0732">Signal</keyword>
<dbReference type="Proteomes" id="UP000029843">
    <property type="component" value="Unassembled WGS sequence"/>
</dbReference>
<feature type="chain" id="PRO_5001949322" description="Cytochrome c domain-containing protein" evidence="4">
    <location>
        <begin position="30"/>
        <end position="123"/>
    </location>
</feature>
<dbReference type="InterPro" id="IPR009056">
    <property type="entry name" value="Cyt_c-like_dom"/>
</dbReference>
<dbReference type="GO" id="GO:0009055">
    <property type="term" value="F:electron transfer activity"/>
    <property type="evidence" value="ECO:0007669"/>
    <property type="project" value="InterPro"/>
</dbReference>
<feature type="signal peptide" evidence="4">
    <location>
        <begin position="1"/>
        <end position="29"/>
    </location>
</feature>
<evidence type="ECO:0000259" key="5">
    <source>
        <dbReference type="Pfam" id="PF13442"/>
    </source>
</evidence>
<protein>
    <recommendedName>
        <fullName evidence="5">Cytochrome c domain-containing protein</fullName>
    </recommendedName>
</protein>
<dbReference type="SUPFAM" id="SSF46626">
    <property type="entry name" value="Cytochrome c"/>
    <property type="match status" value="1"/>
</dbReference>
<gene>
    <name evidence="6" type="ORF">ND2E_1278</name>
</gene>
<dbReference type="Gene3D" id="1.10.760.10">
    <property type="entry name" value="Cytochrome c-like domain"/>
    <property type="match status" value="1"/>
</dbReference>
<keyword evidence="2" id="KW-0479">Metal-binding</keyword>
<dbReference type="EMBL" id="JQED01000003">
    <property type="protein sequence ID" value="KGJ95496.1"/>
    <property type="molecule type" value="Genomic_DNA"/>
</dbReference>
<dbReference type="Pfam" id="PF13442">
    <property type="entry name" value="Cytochrome_CBB3"/>
    <property type="match status" value="1"/>
</dbReference>
<dbReference type="PATRIC" id="fig|28229.4.peg.272"/>
<evidence type="ECO:0000313" key="6">
    <source>
        <dbReference type="EMBL" id="KGJ95496.1"/>
    </source>
</evidence>
<dbReference type="InterPro" id="IPR036909">
    <property type="entry name" value="Cyt_c-like_dom_sf"/>
</dbReference>
<feature type="domain" description="Cytochrome c" evidence="5">
    <location>
        <begin position="44"/>
        <end position="111"/>
    </location>
</feature>
<comment type="caution">
    <text evidence="6">The sequence shown here is derived from an EMBL/GenBank/DDBJ whole genome shotgun (WGS) entry which is preliminary data.</text>
</comment>
<keyword evidence="1" id="KW-0349">Heme</keyword>
<organism evidence="6 7">
    <name type="scientific">Colwellia psychrerythraea</name>
    <name type="common">Vibrio psychroerythus</name>
    <dbReference type="NCBI Taxonomy" id="28229"/>
    <lineage>
        <taxon>Bacteria</taxon>
        <taxon>Pseudomonadati</taxon>
        <taxon>Pseudomonadota</taxon>
        <taxon>Gammaproteobacteria</taxon>
        <taxon>Alteromonadales</taxon>
        <taxon>Colwelliaceae</taxon>
        <taxon>Colwellia</taxon>
    </lineage>
</organism>
<accession>A0A099KY13</accession>
<evidence type="ECO:0000313" key="7">
    <source>
        <dbReference type="Proteomes" id="UP000029843"/>
    </source>
</evidence>
<evidence type="ECO:0000256" key="1">
    <source>
        <dbReference type="ARBA" id="ARBA00022617"/>
    </source>
</evidence>
<dbReference type="GO" id="GO:0046872">
    <property type="term" value="F:metal ion binding"/>
    <property type="evidence" value="ECO:0007669"/>
    <property type="project" value="UniProtKB-KW"/>
</dbReference>
<name>A0A099KY13_COLPS</name>
<dbReference type="OrthoDB" id="8689082at2"/>
<keyword evidence="3" id="KW-0408">Iron</keyword>
<dbReference type="GO" id="GO:0020037">
    <property type="term" value="F:heme binding"/>
    <property type="evidence" value="ECO:0007669"/>
    <property type="project" value="InterPro"/>
</dbReference>
<proteinExistence type="predicted"/>
<dbReference type="RefSeq" id="WP_052056178.1">
    <property type="nucleotide sequence ID" value="NZ_JQED01000003.1"/>
</dbReference>
<reference evidence="6 7" key="1">
    <citation type="submission" date="2014-08" db="EMBL/GenBank/DDBJ databases">
        <title>Genomic and Phenotypic Diversity of Colwellia psychrerythraea strains from Disparate Marine Basins.</title>
        <authorList>
            <person name="Techtmann S.M."/>
            <person name="Stelling S.C."/>
            <person name="Utturkar S.M."/>
            <person name="Alshibli N."/>
            <person name="Harris A."/>
            <person name="Brown S.D."/>
            <person name="Hazen T.C."/>
        </authorList>
    </citation>
    <scope>NUCLEOTIDE SEQUENCE [LARGE SCALE GENOMIC DNA]</scope>
    <source>
        <strain evidence="6 7">ND2E</strain>
    </source>
</reference>
<evidence type="ECO:0000256" key="2">
    <source>
        <dbReference type="ARBA" id="ARBA00022723"/>
    </source>
</evidence>
<evidence type="ECO:0000256" key="4">
    <source>
        <dbReference type="SAM" id="SignalP"/>
    </source>
</evidence>